<dbReference type="Proteomes" id="UP000000235">
    <property type="component" value="Chromosome"/>
</dbReference>
<dbReference type="SUPFAM" id="SSF56059">
    <property type="entry name" value="Glutathione synthetase ATP-binding domain-like"/>
    <property type="match status" value="1"/>
</dbReference>
<organism evidence="1 2">
    <name type="scientific">Salinispora tropica (strain ATCC BAA-916 / DSM 44818 / JCM 13857 / NBRC 105044 / CNB-440)</name>
    <dbReference type="NCBI Taxonomy" id="369723"/>
    <lineage>
        <taxon>Bacteria</taxon>
        <taxon>Bacillati</taxon>
        <taxon>Actinomycetota</taxon>
        <taxon>Actinomycetes</taxon>
        <taxon>Micromonosporales</taxon>
        <taxon>Micromonosporaceae</taxon>
        <taxon>Salinispora</taxon>
    </lineage>
</organism>
<reference evidence="2" key="1">
    <citation type="journal article" date="2007" name="Proc. Natl. Acad. Sci. U.S.A.">
        <title>Genome sequencing reveals complex secondary metabolome in the marine actinomycete Salinispora tropica.</title>
        <authorList>
            <person name="Udwary D.W."/>
            <person name="Zeigler L."/>
            <person name="Asolkar R.N."/>
            <person name="Singan V."/>
            <person name="Lapidus A."/>
            <person name="Fenical W."/>
            <person name="Jensen P.R."/>
            <person name="Moore B.S."/>
        </authorList>
    </citation>
    <scope>NUCLEOTIDE SEQUENCE [LARGE SCALE GENOMIC DNA]</scope>
    <source>
        <strain evidence="2">ATCC BAA-916 / DSM 44818 / CNB-440</strain>
    </source>
</reference>
<dbReference type="PATRIC" id="fig|369723.5.peg.477"/>
<dbReference type="EMBL" id="CP000667">
    <property type="protein sequence ID" value="ABP52946.1"/>
    <property type="molecule type" value="Genomic_DNA"/>
</dbReference>
<dbReference type="STRING" id="369723.Strop_0461"/>
<protein>
    <recommendedName>
        <fullName evidence="3">Glutathionylspermidine synthase pre-ATP-grasp-like domain-containing protein</fullName>
    </recommendedName>
</protein>
<dbReference type="eggNOG" id="COG2308">
    <property type="taxonomic scope" value="Bacteria"/>
</dbReference>
<evidence type="ECO:0008006" key="3">
    <source>
        <dbReference type="Google" id="ProtNLM"/>
    </source>
</evidence>
<keyword evidence="2" id="KW-1185">Reference proteome</keyword>
<evidence type="ECO:0000313" key="1">
    <source>
        <dbReference type="EMBL" id="ABP52946.1"/>
    </source>
</evidence>
<dbReference type="AlphaFoldDB" id="A4X246"/>
<gene>
    <name evidence="1" type="ordered locus">Strop_0461</name>
</gene>
<accession>A4X246</accession>
<name>A4X246_SALTO</name>
<evidence type="ECO:0000313" key="2">
    <source>
        <dbReference type="Proteomes" id="UP000000235"/>
    </source>
</evidence>
<dbReference type="RefSeq" id="WP_011904380.1">
    <property type="nucleotide sequence ID" value="NC_009380.1"/>
</dbReference>
<proteinExistence type="predicted"/>
<sequence>MSGAESIAAAGHPWFGDQRLAPTAPADTLRHRLRSVLHKTGWPYQPVLPAAPMTIPRASYAELFRVAGVLVELLRRTALEAAPSTRERLAAYRMPASEDQLWLCDPLLDERYADCVARPDVVIGPDGPQFVEFNVSGALAGVVETQSRLDVWRGLYADGAGRLPYRSPDPFAVRAEMFRSLAAELAVAPRVAIVGSAQVAGVTSHYFEVEAEYHRSQGLAARFFEPKELHEAWDCPPGLRYSVGLRNFTIPDWADAGVPTATVQEALDHGCLLVGTQTSTFLHSKLTMGLLSEGRPWMTTAERDLVNRYLPWTRVLSERWTERAGEQVDLLPYVLRNRERLVLKEALGDCGKQVVIGREVPPSKWEAAVAAGAAGASIVQEFVPPQTCRVALLADGADEPHDADVAPVLGPLLFGRRPAGVFCRYRTDGTAGIVNARGSATGADNAMVAF</sequence>
<dbReference type="HOGENOM" id="CLU_048566_0_0_11"/>
<dbReference type="KEGG" id="stp:Strop_0461"/>